<evidence type="ECO:0000259" key="12">
    <source>
        <dbReference type="Pfam" id="PF07715"/>
    </source>
</evidence>
<dbReference type="InterPro" id="IPR036942">
    <property type="entry name" value="Beta-barrel_TonB_sf"/>
</dbReference>
<dbReference type="InterPro" id="IPR037066">
    <property type="entry name" value="Plug_dom_sf"/>
</dbReference>
<dbReference type="InterPro" id="IPR012910">
    <property type="entry name" value="Plug_dom"/>
</dbReference>
<accession>B0MXP2</accession>
<comment type="subcellular location">
    <subcellularLocation>
        <location evidence="1">Cell outer membrane</location>
        <topology evidence="1">Multi-pass membrane protein</topology>
    </subcellularLocation>
</comment>
<dbReference type="Gene3D" id="2.40.170.20">
    <property type="entry name" value="TonB-dependent receptor, beta-barrel domain"/>
    <property type="match status" value="1"/>
</dbReference>
<dbReference type="PANTHER" id="PTHR30069:SF29">
    <property type="entry name" value="HEMOGLOBIN AND HEMOGLOBIN-HAPTOGLOBIN-BINDING PROTEIN 1-RELATED"/>
    <property type="match status" value="1"/>
</dbReference>
<feature type="domain" description="TonB-dependent receptor-like beta-barrel" evidence="11">
    <location>
        <begin position="252"/>
        <end position="664"/>
    </location>
</feature>
<keyword evidence="3" id="KW-1134">Transmembrane beta strand</keyword>
<reference evidence="13" key="2">
    <citation type="submission" date="2013-09" db="EMBL/GenBank/DDBJ databases">
        <title>Draft genome sequence of Alistipes putredinis (DSM 17216).</title>
        <authorList>
            <person name="Sudarsanam P."/>
            <person name="Ley R."/>
            <person name="Guruge J."/>
            <person name="Turnbaugh P.J."/>
            <person name="Mahowald M."/>
            <person name="Liep D."/>
            <person name="Gordon J."/>
        </authorList>
    </citation>
    <scope>NUCLEOTIDE SEQUENCE</scope>
    <source>
        <strain evidence="13">DSM 17216</strain>
    </source>
</reference>
<dbReference type="eggNOG" id="COG4206">
    <property type="taxonomic scope" value="Bacteria"/>
</dbReference>
<evidence type="ECO:0000256" key="8">
    <source>
        <dbReference type="ARBA" id="ARBA00023170"/>
    </source>
</evidence>
<evidence type="ECO:0000259" key="11">
    <source>
        <dbReference type="Pfam" id="PF00593"/>
    </source>
</evidence>
<dbReference type="Proteomes" id="UP000005819">
    <property type="component" value="Unassembled WGS sequence"/>
</dbReference>
<dbReference type="GO" id="GO:0044718">
    <property type="term" value="P:siderophore transmembrane transport"/>
    <property type="evidence" value="ECO:0007669"/>
    <property type="project" value="TreeGrafter"/>
</dbReference>
<keyword evidence="9" id="KW-0998">Cell outer membrane</keyword>
<dbReference type="InterPro" id="IPR039426">
    <property type="entry name" value="TonB-dep_rcpt-like"/>
</dbReference>
<protein>
    <submittedName>
        <fullName evidence="13">TonB-dependent receptor</fullName>
    </submittedName>
</protein>
<organism evidence="13 14">
    <name type="scientific">Alistipes putredinis DSM 17216</name>
    <dbReference type="NCBI Taxonomy" id="445970"/>
    <lineage>
        <taxon>Bacteria</taxon>
        <taxon>Pseudomonadati</taxon>
        <taxon>Bacteroidota</taxon>
        <taxon>Bacteroidia</taxon>
        <taxon>Bacteroidales</taxon>
        <taxon>Rikenellaceae</taxon>
        <taxon>Alistipes</taxon>
    </lineage>
</organism>
<dbReference type="HOGENOM" id="CLU_008287_18_5_10"/>
<feature type="domain" description="TonB-dependent receptor plug" evidence="12">
    <location>
        <begin position="104"/>
        <end position="203"/>
    </location>
</feature>
<dbReference type="SUPFAM" id="SSF56935">
    <property type="entry name" value="Porins"/>
    <property type="match status" value="1"/>
</dbReference>
<evidence type="ECO:0000256" key="7">
    <source>
        <dbReference type="ARBA" id="ARBA00023136"/>
    </source>
</evidence>
<dbReference type="Gene3D" id="2.170.130.10">
    <property type="entry name" value="TonB-dependent receptor, plug domain"/>
    <property type="match status" value="1"/>
</dbReference>
<name>B0MXP2_9BACT</name>
<keyword evidence="5" id="KW-0732">Signal</keyword>
<keyword evidence="4" id="KW-0812">Transmembrane</keyword>
<evidence type="ECO:0000256" key="9">
    <source>
        <dbReference type="ARBA" id="ARBA00023237"/>
    </source>
</evidence>
<keyword evidence="8 13" id="KW-0675">Receptor</keyword>
<evidence type="ECO:0000313" key="13">
    <source>
        <dbReference type="EMBL" id="EDS02378.1"/>
    </source>
</evidence>
<dbReference type="Pfam" id="PF07715">
    <property type="entry name" value="Plug"/>
    <property type="match status" value="1"/>
</dbReference>
<comment type="similarity">
    <text evidence="10">Belongs to the TonB-dependent receptor family.</text>
</comment>
<dbReference type="GO" id="GO:0015344">
    <property type="term" value="F:siderophore uptake transmembrane transporter activity"/>
    <property type="evidence" value="ECO:0007669"/>
    <property type="project" value="TreeGrafter"/>
</dbReference>
<evidence type="ECO:0000256" key="5">
    <source>
        <dbReference type="ARBA" id="ARBA00022729"/>
    </source>
</evidence>
<comment type="caution">
    <text evidence="13">The sequence shown here is derived from an EMBL/GenBank/DDBJ whole genome shotgun (WGS) entry which is preliminary data.</text>
</comment>
<evidence type="ECO:0000256" key="1">
    <source>
        <dbReference type="ARBA" id="ARBA00004571"/>
    </source>
</evidence>
<evidence type="ECO:0000256" key="4">
    <source>
        <dbReference type="ARBA" id="ARBA00022692"/>
    </source>
</evidence>
<reference evidence="13" key="1">
    <citation type="submission" date="2007-10" db="EMBL/GenBank/DDBJ databases">
        <authorList>
            <person name="Fulton L."/>
            <person name="Clifton S."/>
            <person name="Fulton B."/>
            <person name="Xu J."/>
            <person name="Minx P."/>
            <person name="Pepin K.H."/>
            <person name="Johnson M."/>
            <person name="Thiruvilangam P."/>
            <person name="Bhonagiri V."/>
            <person name="Nash W.E."/>
            <person name="Mardis E.R."/>
            <person name="Wilson R.K."/>
        </authorList>
    </citation>
    <scope>NUCLEOTIDE SEQUENCE [LARGE SCALE GENOMIC DNA]</scope>
    <source>
        <strain evidence="13">DSM 17216</strain>
    </source>
</reference>
<evidence type="ECO:0000313" key="14">
    <source>
        <dbReference type="Proteomes" id="UP000005819"/>
    </source>
</evidence>
<keyword evidence="2" id="KW-0813">Transport</keyword>
<evidence type="ECO:0000256" key="3">
    <source>
        <dbReference type="ARBA" id="ARBA00022452"/>
    </source>
</evidence>
<proteinExistence type="inferred from homology"/>
<keyword evidence="7 10" id="KW-0472">Membrane</keyword>
<keyword evidence="14" id="KW-1185">Reference proteome</keyword>
<dbReference type="Pfam" id="PF00593">
    <property type="entry name" value="TonB_dep_Rec_b-barrel"/>
    <property type="match status" value="1"/>
</dbReference>
<dbReference type="EMBL" id="ABFK02000020">
    <property type="protein sequence ID" value="EDS02378.1"/>
    <property type="molecule type" value="Genomic_DNA"/>
</dbReference>
<gene>
    <name evidence="13" type="ORF">ALIPUT_01902</name>
</gene>
<evidence type="ECO:0000256" key="6">
    <source>
        <dbReference type="ARBA" id="ARBA00023077"/>
    </source>
</evidence>
<evidence type="ECO:0000256" key="10">
    <source>
        <dbReference type="RuleBase" id="RU003357"/>
    </source>
</evidence>
<dbReference type="InterPro" id="IPR000531">
    <property type="entry name" value="Beta-barrel_TonB"/>
</dbReference>
<dbReference type="AlphaFoldDB" id="B0MXP2"/>
<dbReference type="PANTHER" id="PTHR30069">
    <property type="entry name" value="TONB-DEPENDENT OUTER MEMBRANE RECEPTOR"/>
    <property type="match status" value="1"/>
</dbReference>
<dbReference type="GO" id="GO:0009279">
    <property type="term" value="C:cell outer membrane"/>
    <property type="evidence" value="ECO:0007669"/>
    <property type="project" value="UniProtKB-SubCell"/>
</dbReference>
<evidence type="ECO:0000256" key="2">
    <source>
        <dbReference type="ARBA" id="ARBA00022448"/>
    </source>
</evidence>
<sequence length="692" mass="78025">MHPDRPKFRYRGTEADIINHFNFYRMKEIQTKRTPRFRRWCRKGYAAFASLRRQVTIGVLSVSMSTILLSTTTPVQAQTVDSLTIARELEIETVEVTGVKATPTRSAMSSTSVFDRKAGASAPVQTLESVLRLSPAIDLRERSGRGTQADIMIRGGSFDQTMVMLNGINFTDARTGHQSHSLPIDIDCIAGIDLIDGVSGVGAYAGALNIRTMPLKSRYLRIEAAGGDDGYAYGNLSGAVTKGRFSLFAAGSYRRSDGYIHNTDFENYNGYLRMNYDSEKAGFFDFQAGYQNRSFGSNGFYAAYNPDQFEHTSTVLSSLRWVKSVGRFTLNSSVSYRKNFDRYDWTRGTPMNHHNTDNAGAEFWADCTWKGGVTSLGGDYTYNHIYSTNLGEPLPTPHGKYTHAKDRHVGNLWLRHVKQWERFDVSGSAGVSFTPYGTSALWSLSGGYRPVRGLRLEVGAAQSMRLPTFTDLYYTSPAQLNNLDLKPEHAITYRFAADYARSGWNASLFTYYRQGRDIIDWVWREELGKWHSEQESKLDTYGLEVSGGYTTTGFLHRISVSYGYIHTSKVDRVITSSALDYMKHKAAATVEFRFLRNCSLTLTGAVYDRNGSYTYYLRNADGSLMLDPDGKMMTEVRDFKPYFLLDGRLSWEKKGWKLYFDVMNMTDTRYFDFGGLEMPGVWFSGGIVVTIG</sequence>
<keyword evidence="6 10" id="KW-0798">TonB box</keyword>